<dbReference type="Pfam" id="PF25967">
    <property type="entry name" value="RND-MFP_C"/>
    <property type="match status" value="1"/>
</dbReference>
<dbReference type="PANTHER" id="PTHR30469:SF12">
    <property type="entry name" value="MULTIDRUG RESISTANCE PROTEIN MDTA"/>
    <property type="match status" value="1"/>
</dbReference>
<proteinExistence type="inferred from homology"/>
<feature type="domain" description="Multidrug resistance protein MdtA-like beta-barrel" evidence="11">
    <location>
        <begin position="223"/>
        <end position="311"/>
    </location>
</feature>
<dbReference type="PANTHER" id="PTHR30469">
    <property type="entry name" value="MULTIDRUG RESISTANCE PROTEIN MDTA"/>
    <property type="match status" value="1"/>
</dbReference>
<gene>
    <name evidence="13" type="ORF">SAMN02910291_02555</name>
</gene>
<reference evidence="14" key="1">
    <citation type="submission" date="2016-11" db="EMBL/GenBank/DDBJ databases">
        <authorList>
            <person name="Jaros S."/>
            <person name="Januszkiewicz K."/>
            <person name="Wedrychowicz H."/>
        </authorList>
    </citation>
    <scope>NUCLEOTIDE SEQUENCE [LARGE SCALE GENOMIC DNA]</scope>
    <source>
        <strain evidence="14">DSM 7057</strain>
    </source>
</reference>
<sequence>MPVIQHRPVSGLLSGRRKAVVLILALLALAAGWKLLGRGAGRPDMSMDAPPVRVAAALAQNVPHFLNGLGTVLPSGDVLVTSRVDGQLLRLHFAEGQRVKAGDLLAEIDPRPFQASLDQALGNLARDKAQLENARKDLSRYAKLVQGSFIAAQQYETQRALVRQYEGTVEADQAAVDSARLQLEYSRITAPISGRLGLRNVDEGNMIKSSDSGGLVRITEISPCDVIFTLPESQVPLVVQALRRAEAQPAPHRLAVQAWDREQKHLLGTGRLISLDNQIDSATGTVRLKAVFPNKDKALYPNQFVNARLLVRVLHDAITVPAAAVQLGRRGAYVYVVRQGEKGGDEAELRLVTPGISAGGLTVIEKGLEPGEKVVVDGLDRLREGIAVRVAATTETPRAESADAAPENGPDAASAFAPGTPPSAGASSPAGPAPGTGGAP</sequence>
<accession>A0AA94L3B5</accession>
<dbReference type="InterPro" id="IPR058627">
    <property type="entry name" value="MdtA-like_C"/>
</dbReference>
<dbReference type="SUPFAM" id="SSF111369">
    <property type="entry name" value="HlyD-like secretion proteins"/>
    <property type="match status" value="1"/>
</dbReference>
<protein>
    <submittedName>
        <fullName evidence="13">Membrane fusion protein, multidrug efflux system</fullName>
    </submittedName>
</protein>
<dbReference type="InterPro" id="IPR058624">
    <property type="entry name" value="MdtA-like_HH"/>
</dbReference>
<comment type="caution">
    <text evidence="13">The sequence shown here is derived from an EMBL/GenBank/DDBJ whole genome shotgun (WGS) entry which is preliminary data.</text>
</comment>
<keyword evidence="5" id="KW-0997">Cell inner membrane</keyword>
<dbReference type="Proteomes" id="UP000182680">
    <property type="component" value="Unassembled WGS sequence"/>
</dbReference>
<name>A0AA94L3B5_DESDE</name>
<keyword evidence="6" id="KW-0472">Membrane</keyword>
<dbReference type="Gene3D" id="2.40.50.100">
    <property type="match status" value="1"/>
</dbReference>
<evidence type="ECO:0000313" key="13">
    <source>
        <dbReference type="EMBL" id="SFW69447.1"/>
    </source>
</evidence>
<dbReference type="AlphaFoldDB" id="A0AA94L3B5"/>
<dbReference type="Gene3D" id="2.40.420.20">
    <property type="match status" value="1"/>
</dbReference>
<evidence type="ECO:0000313" key="14">
    <source>
        <dbReference type="Proteomes" id="UP000182680"/>
    </source>
</evidence>
<dbReference type="GO" id="GO:1990281">
    <property type="term" value="C:efflux pump complex"/>
    <property type="evidence" value="ECO:0007669"/>
    <property type="project" value="TreeGrafter"/>
</dbReference>
<dbReference type="Pfam" id="PF25876">
    <property type="entry name" value="HH_MFP_RND"/>
    <property type="match status" value="1"/>
</dbReference>
<dbReference type="Pfam" id="PF25917">
    <property type="entry name" value="BSH_RND"/>
    <property type="match status" value="1"/>
</dbReference>
<organism evidence="13 14">
    <name type="scientific">Desulfovibrio desulfuricans</name>
    <dbReference type="NCBI Taxonomy" id="876"/>
    <lineage>
        <taxon>Bacteria</taxon>
        <taxon>Pseudomonadati</taxon>
        <taxon>Thermodesulfobacteriota</taxon>
        <taxon>Desulfovibrionia</taxon>
        <taxon>Desulfovibrionales</taxon>
        <taxon>Desulfovibrionaceae</taxon>
        <taxon>Desulfovibrio</taxon>
    </lineage>
</organism>
<dbReference type="NCBIfam" id="TIGR01730">
    <property type="entry name" value="RND_mfp"/>
    <property type="match status" value="1"/>
</dbReference>
<feature type="region of interest" description="Disordered" evidence="8">
    <location>
        <begin position="393"/>
        <end position="440"/>
    </location>
</feature>
<feature type="domain" description="Multidrug resistance protein MdtA-like barrel-sandwich hybrid" evidence="10">
    <location>
        <begin position="78"/>
        <end position="217"/>
    </location>
</feature>
<dbReference type="EMBL" id="FPIW01000068">
    <property type="protein sequence ID" value="SFW69447.1"/>
    <property type="molecule type" value="Genomic_DNA"/>
</dbReference>
<comment type="similarity">
    <text evidence="2">Belongs to the membrane fusion protein (MFP) (TC 8.A.1) family.</text>
</comment>
<feature type="compositionally biased region" description="Low complexity" evidence="8">
    <location>
        <begin position="412"/>
        <end position="430"/>
    </location>
</feature>
<evidence type="ECO:0000259" key="9">
    <source>
        <dbReference type="Pfam" id="PF25876"/>
    </source>
</evidence>
<dbReference type="InterPro" id="IPR058625">
    <property type="entry name" value="MdtA-like_BSH"/>
</dbReference>
<evidence type="ECO:0000256" key="8">
    <source>
        <dbReference type="SAM" id="MobiDB-lite"/>
    </source>
</evidence>
<evidence type="ECO:0000259" key="12">
    <source>
        <dbReference type="Pfam" id="PF25967"/>
    </source>
</evidence>
<dbReference type="NCBIfam" id="NF008589">
    <property type="entry name" value="PRK11556.1"/>
    <property type="match status" value="1"/>
</dbReference>
<dbReference type="InterPro" id="IPR006143">
    <property type="entry name" value="RND_pump_MFP"/>
</dbReference>
<feature type="domain" description="Multidrug resistance protein MdtA-like alpha-helical hairpin" evidence="9">
    <location>
        <begin position="117"/>
        <end position="186"/>
    </location>
</feature>
<dbReference type="Pfam" id="PF25944">
    <property type="entry name" value="Beta-barrel_RND"/>
    <property type="match status" value="1"/>
</dbReference>
<evidence type="ECO:0000256" key="2">
    <source>
        <dbReference type="ARBA" id="ARBA00009477"/>
    </source>
</evidence>
<evidence type="ECO:0000256" key="6">
    <source>
        <dbReference type="ARBA" id="ARBA00023136"/>
    </source>
</evidence>
<dbReference type="InterPro" id="IPR058626">
    <property type="entry name" value="MdtA-like_b-barrel"/>
</dbReference>
<evidence type="ECO:0000259" key="11">
    <source>
        <dbReference type="Pfam" id="PF25944"/>
    </source>
</evidence>
<evidence type="ECO:0000259" key="10">
    <source>
        <dbReference type="Pfam" id="PF25917"/>
    </source>
</evidence>
<keyword evidence="4" id="KW-1003">Cell membrane</keyword>
<evidence type="ECO:0000256" key="1">
    <source>
        <dbReference type="ARBA" id="ARBA00004236"/>
    </source>
</evidence>
<keyword evidence="3" id="KW-0813">Transport</keyword>
<evidence type="ECO:0000256" key="4">
    <source>
        <dbReference type="ARBA" id="ARBA00022475"/>
    </source>
</evidence>
<feature type="coiled-coil region" evidence="7">
    <location>
        <begin position="117"/>
        <end position="144"/>
    </location>
</feature>
<feature type="domain" description="Multidrug resistance protein MdtA-like C-terminal permuted SH3" evidence="12">
    <location>
        <begin position="316"/>
        <end position="381"/>
    </location>
</feature>
<dbReference type="RefSeq" id="WP_072312412.1">
    <property type="nucleotide sequence ID" value="NZ_FPIW01000068.1"/>
</dbReference>
<keyword evidence="7" id="KW-0175">Coiled coil</keyword>
<dbReference type="Gene3D" id="2.40.30.170">
    <property type="match status" value="1"/>
</dbReference>
<evidence type="ECO:0000256" key="5">
    <source>
        <dbReference type="ARBA" id="ARBA00022519"/>
    </source>
</evidence>
<comment type="subcellular location">
    <subcellularLocation>
        <location evidence="1">Cell membrane</location>
    </subcellularLocation>
</comment>
<evidence type="ECO:0000256" key="7">
    <source>
        <dbReference type="SAM" id="Coils"/>
    </source>
</evidence>
<evidence type="ECO:0000256" key="3">
    <source>
        <dbReference type="ARBA" id="ARBA00022448"/>
    </source>
</evidence>
<dbReference type="GO" id="GO:0015562">
    <property type="term" value="F:efflux transmembrane transporter activity"/>
    <property type="evidence" value="ECO:0007669"/>
    <property type="project" value="TreeGrafter"/>
</dbReference>
<dbReference type="Gene3D" id="1.10.287.470">
    <property type="entry name" value="Helix hairpin bin"/>
    <property type="match status" value="1"/>
</dbReference>